<protein>
    <submittedName>
        <fullName evidence="1">Uncharacterized protein</fullName>
    </submittedName>
</protein>
<dbReference type="AlphaFoldDB" id="Q2JGM0"/>
<accession>A0A1X1PZQ3</accession>
<dbReference type="EMBL" id="CP000249">
    <property type="protein sequence ID" value="ABD09572.1"/>
    <property type="molecule type" value="Genomic_DNA"/>
</dbReference>
<dbReference type="RefSeq" id="WP_011434652.1">
    <property type="nucleotide sequence ID" value="NC_007777.1"/>
</dbReference>
<name>Q2JGM0_FRACC</name>
<sequence length="66" mass="7337">MFLVWITYTDGAVNLSGERWINHPDGYAMTNLSVRPRAGHPDQLMGRVHLQGCSGYAVDPILKPGR</sequence>
<evidence type="ECO:0000313" key="1">
    <source>
        <dbReference type="EMBL" id="ABD09572.1"/>
    </source>
</evidence>
<accession>Q2JGM0</accession>
<organism evidence="1 2">
    <name type="scientific">Frankia casuarinae (strain DSM 45818 / CECT 9043 / HFP020203 / CcI3)</name>
    <dbReference type="NCBI Taxonomy" id="106370"/>
    <lineage>
        <taxon>Bacteria</taxon>
        <taxon>Bacillati</taxon>
        <taxon>Actinomycetota</taxon>
        <taxon>Actinomycetes</taxon>
        <taxon>Frankiales</taxon>
        <taxon>Frankiaceae</taxon>
        <taxon>Frankia</taxon>
    </lineage>
</organism>
<dbReference type="Proteomes" id="UP000001937">
    <property type="component" value="Chromosome"/>
</dbReference>
<dbReference type="OrthoDB" id="1818119at2"/>
<evidence type="ECO:0000313" key="2">
    <source>
        <dbReference type="Proteomes" id="UP000001937"/>
    </source>
</evidence>
<gene>
    <name evidence="1" type="ordered locus">Francci3_0180</name>
</gene>
<proteinExistence type="predicted"/>
<dbReference type="KEGG" id="fra:Francci3_0180"/>
<keyword evidence="2" id="KW-1185">Reference proteome</keyword>
<reference evidence="1 2" key="1">
    <citation type="journal article" date="2007" name="Genome Res.">
        <title>Genome characteristics of facultatively symbiotic Frankia sp. strains reflect host range and host plant biogeography.</title>
        <authorList>
            <person name="Normand P."/>
            <person name="Lapierre P."/>
            <person name="Tisa L.S."/>
            <person name="Gogarten J.P."/>
            <person name="Alloisio N."/>
            <person name="Bagnarol E."/>
            <person name="Bassi C.A."/>
            <person name="Berry A.M."/>
            <person name="Bickhart D.M."/>
            <person name="Choisne N."/>
            <person name="Couloux A."/>
            <person name="Cournoyer B."/>
            <person name="Cruveiller S."/>
            <person name="Daubin V."/>
            <person name="Demange N."/>
            <person name="Francino M.P."/>
            <person name="Goltsman E."/>
            <person name="Huang Y."/>
            <person name="Kopp O.R."/>
            <person name="Labarre L."/>
            <person name="Lapidus A."/>
            <person name="Lavire C."/>
            <person name="Marechal J."/>
            <person name="Martinez M."/>
            <person name="Mastronunzio J.E."/>
            <person name="Mullin B.C."/>
            <person name="Niemann J."/>
            <person name="Pujic P."/>
            <person name="Rawnsley T."/>
            <person name="Rouy Z."/>
            <person name="Schenowitz C."/>
            <person name="Sellstedt A."/>
            <person name="Tavares F."/>
            <person name="Tomkins J.P."/>
            <person name="Vallenet D."/>
            <person name="Valverde C."/>
            <person name="Wall L.G."/>
            <person name="Wang Y."/>
            <person name="Medigue C."/>
            <person name="Benson D.R."/>
        </authorList>
    </citation>
    <scope>NUCLEOTIDE SEQUENCE [LARGE SCALE GENOMIC DNA]</scope>
    <source>
        <strain evidence="2">DSM 45818 / CECT 9043 / CcI3</strain>
    </source>
</reference>
<dbReference type="HOGENOM" id="CLU_2824849_0_0_11"/>